<accession>A0ABU7GZG4</accession>
<keyword evidence="2" id="KW-0349">Heme</keyword>
<keyword evidence="1" id="KW-0813">Transport</keyword>
<dbReference type="CDD" id="cd08916">
    <property type="entry name" value="TrHb3_P"/>
    <property type="match status" value="1"/>
</dbReference>
<evidence type="ECO:0000256" key="4">
    <source>
        <dbReference type="ARBA" id="ARBA00023004"/>
    </source>
</evidence>
<dbReference type="InterPro" id="IPR012292">
    <property type="entry name" value="Globin/Proto"/>
</dbReference>
<sequence length="130" mass="15561">MVQKDIENLEDIKFLVDTFYSKVREDVTIGPIFKDVIGNNWEKHLDKMYRFWQTILLDEIAYSGSPFLAHAKLPIHKEHFDIWLQLWKDTLTANFTGQKTTDALWRAERMAEMFQYKLDYMRNNNTTPLI</sequence>
<evidence type="ECO:0000256" key="2">
    <source>
        <dbReference type="ARBA" id="ARBA00022617"/>
    </source>
</evidence>
<organism evidence="5 6">
    <name type="scientific">Pedobacter flavus</name>
    <dbReference type="NCBI Taxonomy" id="3113906"/>
    <lineage>
        <taxon>Bacteria</taxon>
        <taxon>Pseudomonadati</taxon>
        <taxon>Bacteroidota</taxon>
        <taxon>Sphingobacteriia</taxon>
        <taxon>Sphingobacteriales</taxon>
        <taxon>Sphingobacteriaceae</taxon>
        <taxon>Pedobacter</taxon>
    </lineage>
</organism>
<gene>
    <name evidence="5" type="ORF">VRU49_02770</name>
</gene>
<reference evidence="5 6" key="1">
    <citation type="submission" date="2024-01" db="EMBL/GenBank/DDBJ databases">
        <title>Pedobacter sp. nov., isolated from oil-contaminated soil.</title>
        <authorList>
            <person name="Le N.T.T."/>
        </authorList>
    </citation>
    <scope>NUCLEOTIDE SEQUENCE [LARGE SCALE GENOMIC DNA]</scope>
    <source>
        <strain evidence="5 6">VNH31</strain>
    </source>
</reference>
<comment type="caution">
    <text evidence="5">The sequence shown here is derived from an EMBL/GenBank/DDBJ whole genome shotgun (WGS) entry which is preliminary data.</text>
</comment>
<dbReference type="InterPro" id="IPR001486">
    <property type="entry name" value="Hemoglobin_trunc"/>
</dbReference>
<keyword evidence="3" id="KW-0479">Metal-binding</keyword>
<name>A0ABU7GZG4_9SPHI</name>
<dbReference type="SUPFAM" id="SSF46458">
    <property type="entry name" value="Globin-like"/>
    <property type="match status" value="1"/>
</dbReference>
<dbReference type="InterPro" id="IPR009050">
    <property type="entry name" value="Globin-like_sf"/>
</dbReference>
<dbReference type="RefSeq" id="WP_330145252.1">
    <property type="nucleotide sequence ID" value="NZ_JAZDQU010000001.1"/>
</dbReference>
<proteinExistence type="predicted"/>
<dbReference type="Gene3D" id="1.10.490.10">
    <property type="entry name" value="Globins"/>
    <property type="match status" value="1"/>
</dbReference>
<evidence type="ECO:0000313" key="5">
    <source>
        <dbReference type="EMBL" id="MEE1884335.1"/>
    </source>
</evidence>
<evidence type="ECO:0000256" key="3">
    <source>
        <dbReference type="ARBA" id="ARBA00022723"/>
    </source>
</evidence>
<keyword evidence="6" id="KW-1185">Reference proteome</keyword>
<evidence type="ECO:0000256" key="1">
    <source>
        <dbReference type="ARBA" id="ARBA00022448"/>
    </source>
</evidence>
<protein>
    <submittedName>
        <fullName evidence="5">Group III truncated hemoglobin</fullName>
    </submittedName>
</protein>
<dbReference type="Proteomes" id="UP001337681">
    <property type="component" value="Unassembled WGS sequence"/>
</dbReference>
<dbReference type="EMBL" id="JAZDQU010000001">
    <property type="protein sequence ID" value="MEE1884335.1"/>
    <property type="molecule type" value="Genomic_DNA"/>
</dbReference>
<keyword evidence="4" id="KW-0408">Iron</keyword>
<evidence type="ECO:0000313" key="6">
    <source>
        <dbReference type="Proteomes" id="UP001337681"/>
    </source>
</evidence>
<dbReference type="Pfam" id="PF01152">
    <property type="entry name" value="Bac_globin"/>
    <property type="match status" value="1"/>
</dbReference>